<dbReference type="RefSeq" id="WP_188707324.1">
    <property type="nucleotide sequence ID" value="NZ_BMIG01000003.1"/>
</dbReference>
<protein>
    <recommendedName>
        <fullName evidence="5">DUF1236 domain-containing protein</fullName>
    </recommendedName>
</protein>
<feature type="region of interest" description="Disordered" evidence="1">
    <location>
        <begin position="26"/>
        <end position="75"/>
    </location>
</feature>
<comment type="caution">
    <text evidence="3">The sequence shown here is derived from an EMBL/GenBank/DDBJ whole genome shotgun (WGS) entry which is preliminary data.</text>
</comment>
<dbReference type="AlphaFoldDB" id="A0A916WF19"/>
<evidence type="ECO:0000256" key="2">
    <source>
        <dbReference type="SAM" id="SignalP"/>
    </source>
</evidence>
<name>A0A916WF19_9BURK</name>
<sequence length="176" mass="19594">MTYFSSKTRIVTLVIATLLLAGPALSKEKDDDDNRGKGNGKHAQKAEGKQQKHEFKEQDKAAKRERKDIQPGTYFNDQQRTVVRQYYVQNYSNGKKCPPGLAKKNNGCMPPGQARNWVVGQPIPRGVTTYSVPQPVILQLPPAPYGYRYTRIGGDIVLVQQQNNLIVDIIQGLLGG</sequence>
<dbReference type="Gene3D" id="3.10.450.160">
    <property type="entry name" value="inner membrane protein cigr"/>
    <property type="match status" value="1"/>
</dbReference>
<reference evidence="3" key="1">
    <citation type="journal article" date="2014" name="Int. J. Syst. Evol. Microbiol.">
        <title>Complete genome sequence of Corynebacterium casei LMG S-19264T (=DSM 44701T), isolated from a smear-ripened cheese.</title>
        <authorList>
            <consortium name="US DOE Joint Genome Institute (JGI-PGF)"/>
            <person name="Walter F."/>
            <person name="Albersmeier A."/>
            <person name="Kalinowski J."/>
            <person name="Ruckert C."/>
        </authorList>
    </citation>
    <scope>NUCLEOTIDE SEQUENCE</scope>
    <source>
        <strain evidence="3">CGMCC 1.15322</strain>
    </source>
</reference>
<evidence type="ECO:0000256" key="1">
    <source>
        <dbReference type="SAM" id="MobiDB-lite"/>
    </source>
</evidence>
<proteinExistence type="predicted"/>
<gene>
    <name evidence="3" type="ORF">GCM10011496_10750</name>
</gene>
<organism evidence="3 4">
    <name type="scientific">Polaromonas eurypsychrophila</name>
    <dbReference type="NCBI Taxonomy" id="1614635"/>
    <lineage>
        <taxon>Bacteria</taxon>
        <taxon>Pseudomonadati</taxon>
        <taxon>Pseudomonadota</taxon>
        <taxon>Betaproteobacteria</taxon>
        <taxon>Burkholderiales</taxon>
        <taxon>Comamonadaceae</taxon>
        <taxon>Polaromonas</taxon>
    </lineage>
</organism>
<feature type="chain" id="PRO_5037801845" description="DUF1236 domain-containing protein" evidence="2">
    <location>
        <begin position="27"/>
        <end position="176"/>
    </location>
</feature>
<evidence type="ECO:0000313" key="3">
    <source>
        <dbReference type="EMBL" id="GGA91665.1"/>
    </source>
</evidence>
<evidence type="ECO:0008006" key="5">
    <source>
        <dbReference type="Google" id="ProtNLM"/>
    </source>
</evidence>
<feature type="compositionally biased region" description="Basic and acidic residues" evidence="1">
    <location>
        <begin position="26"/>
        <end position="36"/>
    </location>
</feature>
<feature type="compositionally biased region" description="Basic and acidic residues" evidence="1">
    <location>
        <begin position="44"/>
        <end position="69"/>
    </location>
</feature>
<reference evidence="3" key="2">
    <citation type="submission" date="2020-09" db="EMBL/GenBank/DDBJ databases">
        <authorList>
            <person name="Sun Q."/>
            <person name="Zhou Y."/>
        </authorList>
    </citation>
    <scope>NUCLEOTIDE SEQUENCE</scope>
    <source>
        <strain evidence="3">CGMCC 1.15322</strain>
    </source>
</reference>
<dbReference type="InterPro" id="IPR024572">
    <property type="entry name" value="RcnB"/>
</dbReference>
<dbReference type="Pfam" id="PF11776">
    <property type="entry name" value="RcnB"/>
    <property type="match status" value="1"/>
</dbReference>
<accession>A0A916WF19</accession>
<evidence type="ECO:0000313" key="4">
    <source>
        <dbReference type="Proteomes" id="UP000620596"/>
    </source>
</evidence>
<keyword evidence="2" id="KW-0732">Signal</keyword>
<feature type="signal peptide" evidence="2">
    <location>
        <begin position="1"/>
        <end position="26"/>
    </location>
</feature>
<dbReference type="EMBL" id="BMIG01000003">
    <property type="protein sequence ID" value="GGA91665.1"/>
    <property type="molecule type" value="Genomic_DNA"/>
</dbReference>
<keyword evidence="4" id="KW-1185">Reference proteome</keyword>
<dbReference type="Proteomes" id="UP000620596">
    <property type="component" value="Unassembled WGS sequence"/>
</dbReference>